<keyword evidence="7" id="KW-1185">Reference proteome</keyword>
<dbReference type="Pfam" id="PF00512">
    <property type="entry name" value="HisKA"/>
    <property type="match status" value="1"/>
</dbReference>
<feature type="domain" description="Signal transduction histidine kinase dimerisation/phosphoacceptor" evidence="5">
    <location>
        <begin position="2"/>
        <end position="52"/>
    </location>
</feature>
<dbReference type="Proteomes" id="UP000031982">
    <property type="component" value="Unassembled WGS sequence"/>
</dbReference>
<accession>A0ABR5AWH7</accession>
<dbReference type="RefSeq" id="WP_197072548.1">
    <property type="nucleotide sequence ID" value="NZ_JARTHD010000008.1"/>
</dbReference>
<keyword evidence="4" id="KW-0902">Two-component regulatory system</keyword>
<keyword evidence="3 6" id="KW-0808">Transferase</keyword>
<dbReference type="Gene3D" id="1.10.287.130">
    <property type="match status" value="1"/>
</dbReference>
<evidence type="ECO:0000256" key="1">
    <source>
        <dbReference type="ARBA" id="ARBA00000085"/>
    </source>
</evidence>
<keyword evidence="3 6" id="KW-0418">Kinase</keyword>
<evidence type="ECO:0000313" key="7">
    <source>
        <dbReference type="Proteomes" id="UP000031982"/>
    </source>
</evidence>
<reference evidence="6 7" key="1">
    <citation type="submission" date="2015-01" db="EMBL/GenBank/DDBJ databases">
        <title>Genome Assembly of Bacillus badius MTCC 1458.</title>
        <authorList>
            <person name="Verma A."/>
            <person name="Khatri I."/>
            <person name="Mual P."/>
            <person name="Subramanian S."/>
            <person name="Krishnamurthi S."/>
        </authorList>
    </citation>
    <scope>NUCLEOTIDE SEQUENCE [LARGE SCALE GENOMIC DNA]</scope>
    <source>
        <strain evidence="6 7">MTCC 1458</strain>
    </source>
</reference>
<evidence type="ECO:0000259" key="5">
    <source>
        <dbReference type="Pfam" id="PF00512"/>
    </source>
</evidence>
<dbReference type="EC" id="2.7.13.3" evidence="2"/>
<comment type="catalytic activity">
    <reaction evidence="1">
        <text>ATP + protein L-histidine = ADP + protein N-phospho-L-histidine.</text>
        <dbReference type="EC" id="2.7.13.3"/>
    </reaction>
</comment>
<organism evidence="6 7">
    <name type="scientific">Bacillus badius</name>
    <dbReference type="NCBI Taxonomy" id="1455"/>
    <lineage>
        <taxon>Bacteria</taxon>
        <taxon>Bacillati</taxon>
        <taxon>Bacillota</taxon>
        <taxon>Bacilli</taxon>
        <taxon>Bacillales</taxon>
        <taxon>Bacillaceae</taxon>
        <taxon>Pseudobacillus</taxon>
    </lineage>
</organism>
<dbReference type="InterPro" id="IPR003661">
    <property type="entry name" value="HisK_dim/P_dom"/>
</dbReference>
<gene>
    <name evidence="6" type="ORF">SD77_3908</name>
</gene>
<comment type="caution">
    <text evidence="6">The sequence shown here is derived from an EMBL/GenBank/DDBJ whole genome shotgun (WGS) entry which is preliminary data.</text>
</comment>
<dbReference type="InterPro" id="IPR036097">
    <property type="entry name" value="HisK_dim/P_sf"/>
</dbReference>
<name>A0ABR5AWH7_BACBA</name>
<evidence type="ECO:0000256" key="2">
    <source>
        <dbReference type="ARBA" id="ARBA00012438"/>
    </source>
</evidence>
<evidence type="ECO:0000256" key="4">
    <source>
        <dbReference type="ARBA" id="ARBA00023012"/>
    </source>
</evidence>
<evidence type="ECO:0000256" key="3">
    <source>
        <dbReference type="ARBA" id="ARBA00022777"/>
    </source>
</evidence>
<evidence type="ECO:0000313" key="6">
    <source>
        <dbReference type="EMBL" id="KIL79107.1"/>
    </source>
</evidence>
<dbReference type="SUPFAM" id="SSF47384">
    <property type="entry name" value="Homodimeric domain of signal transducing histidine kinase"/>
    <property type="match status" value="1"/>
</dbReference>
<sequence length="53" mass="5991">MKEAITNISHDLRTPLAAIYGYLDLLEGEDKSESVQLYLGQIQNRAEVLKQLT</sequence>
<proteinExistence type="predicted"/>
<dbReference type="EMBL" id="JXLP01000005">
    <property type="protein sequence ID" value="KIL79107.1"/>
    <property type="molecule type" value="Genomic_DNA"/>
</dbReference>
<protein>
    <recommendedName>
        <fullName evidence="2">histidine kinase</fullName>
        <ecNumber evidence="2">2.7.13.3</ecNumber>
    </recommendedName>
</protein>
<dbReference type="CDD" id="cd00082">
    <property type="entry name" value="HisKA"/>
    <property type="match status" value="1"/>
</dbReference>
<dbReference type="GO" id="GO:0016301">
    <property type="term" value="F:kinase activity"/>
    <property type="evidence" value="ECO:0007669"/>
    <property type="project" value="UniProtKB-KW"/>
</dbReference>